<dbReference type="NCBIfam" id="NF003592">
    <property type="entry name" value="PRK05254.1-5"/>
    <property type="match status" value="1"/>
</dbReference>
<comment type="function">
    <text evidence="2 10">Excises uracil residues from the DNA which can arise as a result of misincorporation of dUMP residues by DNA polymerase or due to deamination of cytosine.</text>
</comment>
<dbReference type="EC" id="3.2.2.27" evidence="5 10"/>
<dbReference type="SMART" id="SM00986">
    <property type="entry name" value="UDG"/>
    <property type="match status" value="1"/>
</dbReference>
<dbReference type="InterPro" id="IPR036895">
    <property type="entry name" value="Uracil-DNA_glycosylase-like_sf"/>
</dbReference>
<dbReference type="GO" id="GO:0005737">
    <property type="term" value="C:cytoplasm"/>
    <property type="evidence" value="ECO:0007669"/>
    <property type="project" value="UniProtKB-SubCell"/>
</dbReference>
<comment type="subcellular location">
    <subcellularLocation>
        <location evidence="3 10">Cytoplasm</location>
    </subcellularLocation>
</comment>
<proteinExistence type="inferred from homology"/>
<evidence type="ECO:0000259" key="12">
    <source>
        <dbReference type="SMART" id="SM00986"/>
    </source>
</evidence>
<dbReference type="GO" id="GO:0097510">
    <property type="term" value="P:base-excision repair, AP site formation via deaminated base removal"/>
    <property type="evidence" value="ECO:0007669"/>
    <property type="project" value="TreeGrafter"/>
</dbReference>
<dbReference type="KEGG" id="spue:AB5L97_04355"/>
<dbReference type="PANTHER" id="PTHR11264:SF0">
    <property type="entry name" value="URACIL-DNA GLYCOSYLASE"/>
    <property type="match status" value="1"/>
</dbReference>
<sequence length="223" mass="23095">MAGEPLASLVHPEWAPALAPCESALRAALRSLAAQAHDGVAILPAPSRLLRAFSRPLSGVKVLLLGQDPYPTPGHAIGLSFACDASVRPLPRSLANIYRELVSDLGAPAPANGDLSPWADEGVLLLNRVLSVRAGSAGSHRRLGWEEVTDAAVRAVVGRGAPLVAILWGKDAQSVAPLLGTTPVIASAHPSPLSASRGFFGSRPFSRANALLAAQGADPVRWV</sequence>
<evidence type="ECO:0000256" key="2">
    <source>
        <dbReference type="ARBA" id="ARBA00002631"/>
    </source>
</evidence>
<dbReference type="SUPFAM" id="SSF52141">
    <property type="entry name" value="Uracil-DNA glycosylase-like"/>
    <property type="match status" value="1"/>
</dbReference>
<feature type="domain" description="Uracil-DNA glycosylase-like" evidence="12">
    <location>
        <begin position="53"/>
        <end position="212"/>
    </location>
</feature>
<evidence type="ECO:0000256" key="5">
    <source>
        <dbReference type="ARBA" id="ARBA00012030"/>
    </source>
</evidence>
<keyword evidence="6 10" id="KW-0963">Cytoplasm</keyword>
<keyword evidence="13" id="KW-0326">Glycosidase</keyword>
<keyword evidence="9 10" id="KW-0234">DNA repair</keyword>
<keyword evidence="7 10" id="KW-0227">DNA damage</keyword>
<keyword evidence="8 10" id="KW-0378">Hydrolase</keyword>
<evidence type="ECO:0000256" key="7">
    <source>
        <dbReference type="ARBA" id="ARBA00022763"/>
    </source>
</evidence>
<reference evidence="13" key="1">
    <citation type="submission" date="2024-07" db="EMBL/GenBank/DDBJ databases">
        <authorList>
            <person name="fu j."/>
        </authorList>
    </citation>
    <scope>NUCLEOTIDE SEQUENCE</scope>
    <source>
        <strain evidence="13">P10A9</strain>
    </source>
</reference>
<evidence type="ECO:0000256" key="9">
    <source>
        <dbReference type="ARBA" id="ARBA00023204"/>
    </source>
</evidence>
<organism evidence="13">
    <name type="scientific">Sinomonas puerhi</name>
    <dbReference type="NCBI Taxonomy" id="3238584"/>
    <lineage>
        <taxon>Bacteria</taxon>
        <taxon>Bacillati</taxon>
        <taxon>Actinomycetota</taxon>
        <taxon>Actinomycetes</taxon>
        <taxon>Micrococcales</taxon>
        <taxon>Micrococcaceae</taxon>
        <taxon>Sinomonas</taxon>
    </lineage>
</organism>
<dbReference type="PANTHER" id="PTHR11264">
    <property type="entry name" value="URACIL-DNA GLYCOSYLASE"/>
    <property type="match status" value="1"/>
</dbReference>
<dbReference type="InterPro" id="IPR002043">
    <property type="entry name" value="UDG_fam1"/>
</dbReference>
<dbReference type="Pfam" id="PF03167">
    <property type="entry name" value="UDG"/>
    <property type="match status" value="1"/>
</dbReference>
<dbReference type="EMBL" id="CP163302">
    <property type="protein sequence ID" value="XDP47262.1"/>
    <property type="molecule type" value="Genomic_DNA"/>
</dbReference>
<dbReference type="InterPro" id="IPR005122">
    <property type="entry name" value="Uracil-DNA_glycosylase-like"/>
</dbReference>
<dbReference type="AlphaFoldDB" id="A0AB39LB09"/>
<dbReference type="RefSeq" id="WP_307957846.1">
    <property type="nucleotide sequence ID" value="NZ_CP163302.1"/>
</dbReference>
<evidence type="ECO:0000256" key="4">
    <source>
        <dbReference type="ARBA" id="ARBA00008184"/>
    </source>
</evidence>
<dbReference type="HAMAP" id="MF_00148">
    <property type="entry name" value="UDG"/>
    <property type="match status" value="1"/>
</dbReference>
<evidence type="ECO:0000256" key="6">
    <source>
        <dbReference type="ARBA" id="ARBA00022490"/>
    </source>
</evidence>
<dbReference type="NCBIfam" id="NF003588">
    <property type="entry name" value="PRK05254.1-1"/>
    <property type="match status" value="1"/>
</dbReference>
<evidence type="ECO:0000256" key="1">
    <source>
        <dbReference type="ARBA" id="ARBA00001400"/>
    </source>
</evidence>
<dbReference type="InterPro" id="IPR018085">
    <property type="entry name" value="Ura-DNA_Glyclase_AS"/>
</dbReference>
<protein>
    <recommendedName>
        <fullName evidence="5 10">Uracil-DNA glycosylase</fullName>
        <shortName evidence="10">UDG</shortName>
        <ecNumber evidence="5 10">3.2.2.27</ecNumber>
    </recommendedName>
</protein>
<dbReference type="FunFam" id="3.40.470.10:FF:000006">
    <property type="entry name" value="Uracil-DNA glycosylase"/>
    <property type="match status" value="1"/>
</dbReference>
<feature type="active site" description="Proton acceptor" evidence="10 11">
    <location>
        <position position="68"/>
    </location>
</feature>
<dbReference type="SMART" id="SM00987">
    <property type="entry name" value="UreE_C"/>
    <property type="match status" value="1"/>
</dbReference>
<evidence type="ECO:0000256" key="3">
    <source>
        <dbReference type="ARBA" id="ARBA00004496"/>
    </source>
</evidence>
<name>A0AB39LB09_9MICC</name>
<comment type="similarity">
    <text evidence="4 10">Belongs to the uracil-DNA glycosylase (UDG) superfamily. UNG family.</text>
</comment>
<evidence type="ECO:0000256" key="11">
    <source>
        <dbReference type="PROSITE-ProRule" id="PRU10072"/>
    </source>
</evidence>
<dbReference type="CDD" id="cd10027">
    <property type="entry name" value="UDG-F1-like"/>
    <property type="match status" value="1"/>
</dbReference>
<gene>
    <name evidence="10" type="primary">ung</name>
    <name evidence="13" type="ORF">AB5L97_04355</name>
</gene>
<evidence type="ECO:0000256" key="8">
    <source>
        <dbReference type="ARBA" id="ARBA00022801"/>
    </source>
</evidence>
<comment type="catalytic activity">
    <reaction evidence="1 10">
        <text>Hydrolyzes single-stranded DNA or mismatched double-stranded DNA and polynucleotides, releasing free uracil.</text>
        <dbReference type="EC" id="3.2.2.27"/>
    </reaction>
</comment>
<evidence type="ECO:0000313" key="13">
    <source>
        <dbReference type="EMBL" id="XDP47262.1"/>
    </source>
</evidence>
<accession>A0AB39LB09</accession>
<evidence type="ECO:0000256" key="10">
    <source>
        <dbReference type="HAMAP-Rule" id="MF_00148"/>
    </source>
</evidence>
<dbReference type="PROSITE" id="PS00130">
    <property type="entry name" value="U_DNA_GLYCOSYLASE"/>
    <property type="match status" value="1"/>
</dbReference>
<dbReference type="GO" id="GO:0004844">
    <property type="term" value="F:uracil DNA N-glycosylase activity"/>
    <property type="evidence" value="ECO:0007669"/>
    <property type="project" value="UniProtKB-UniRule"/>
</dbReference>
<dbReference type="Gene3D" id="3.40.470.10">
    <property type="entry name" value="Uracil-DNA glycosylase-like domain"/>
    <property type="match status" value="1"/>
</dbReference>